<evidence type="ECO:0000313" key="3">
    <source>
        <dbReference type="Proteomes" id="UP000054047"/>
    </source>
</evidence>
<name>A0A0C2GT52_9BILA</name>
<dbReference type="AlphaFoldDB" id="A0A0C2GT52"/>
<feature type="compositionally biased region" description="Basic and acidic residues" evidence="1">
    <location>
        <begin position="204"/>
        <end position="215"/>
    </location>
</feature>
<protein>
    <submittedName>
        <fullName evidence="2">Uncharacterized protein</fullName>
    </submittedName>
</protein>
<dbReference type="EMBL" id="KN728068">
    <property type="protein sequence ID" value="KIH64440.1"/>
    <property type="molecule type" value="Genomic_DNA"/>
</dbReference>
<reference evidence="2 3" key="1">
    <citation type="submission" date="2013-12" db="EMBL/GenBank/DDBJ databases">
        <title>Draft genome of the parsitic nematode Ancylostoma duodenale.</title>
        <authorList>
            <person name="Mitreva M."/>
        </authorList>
    </citation>
    <scope>NUCLEOTIDE SEQUENCE [LARGE SCALE GENOMIC DNA]</scope>
    <source>
        <strain evidence="2 3">Zhejiang</strain>
    </source>
</reference>
<sequence>MKQYEKHRGDNGPHRHPFSLVPGSSKGENLCKKMNTFEFESPPTQIAKNTGCSRVGISVSDSPGSKCWHIRKINEVITPLSRTILKKGNHFKGSRLDRTLGLPVPNRALNPPVPNQNLLLRRHAQKLQLGSHLDRSLNLPDPSRALSHPAANQNLLLRRHAQKLQRKMVNLFAAVNKLRFTLRRPNAIDKRRLPKQRVKGQQENQKRLEKVKNAL</sequence>
<keyword evidence="3" id="KW-1185">Reference proteome</keyword>
<gene>
    <name evidence="2" type="ORF">ANCDUO_05251</name>
</gene>
<evidence type="ECO:0000313" key="2">
    <source>
        <dbReference type="EMBL" id="KIH64440.1"/>
    </source>
</evidence>
<accession>A0A0C2GT52</accession>
<dbReference type="Proteomes" id="UP000054047">
    <property type="component" value="Unassembled WGS sequence"/>
</dbReference>
<feature type="compositionally biased region" description="Basic and acidic residues" evidence="1">
    <location>
        <begin position="1"/>
        <end position="13"/>
    </location>
</feature>
<organism evidence="2 3">
    <name type="scientific">Ancylostoma duodenale</name>
    <dbReference type="NCBI Taxonomy" id="51022"/>
    <lineage>
        <taxon>Eukaryota</taxon>
        <taxon>Metazoa</taxon>
        <taxon>Ecdysozoa</taxon>
        <taxon>Nematoda</taxon>
        <taxon>Chromadorea</taxon>
        <taxon>Rhabditida</taxon>
        <taxon>Rhabditina</taxon>
        <taxon>Rhabditomorpha</taxon>
        <taxon>Strongyloidea</taxon>
        <taxon>Ancylostomatidae</taxon>
        <taxon>Ancylostomatinae</taxon>
        <taxon>Ancylostoma</taxon>
    </lineage>
</organism>
<evidence type="ECO:0000256" key="1">
    <source>
        <dbReference type="SAM" id="MobiDB-lite"/>
    </source>
</evidence>
<feature type="region of interest" description="Disordered" evidence="1">
    <location>
        <begin position="194"/>
        <end position="215"/>
    </location>
</feature>
<proteinExistence type="predicted"/>
<feature type="region of interest" description="Disordered" evidence="1">
    <location>
        <begin position="1"/>
        <end position="26"/>
    </location>
</feature>